<evidence type="ECO:0000256" key="1">
    <source>
        <dbReference type="SAM" id="MobiDB-lite"/>
    </source>
</evidence>
<dbReference type="EMBL" id="BSDI01000007">
    <property type="protein sequence ID" value="GLH96915.1"/>
    <property type="molecule type" value="Genomic_DNA"/>
</dbReference>
<accession>A0ABQ5QUA2</accession>
<evidence type="ECO:0000259" key="2">
    <source>
        <dbReference type="PROSITE" id="PS50835"/>
    </source>
</evidence>
<dbReference type="Proteomes" id="UP001144280">
    <property type="component" value="Unassembled WGS sequence"/>
</dbReference>
<organism evidence="3 4">
    <name type="scientific">Phytohabitans aurantiacus</name>
    <dbReference type="NCBI Taxonomy" id="3016789"/>
    <lineage>
        <taxon>Bacteria</taxon>
        <taxon>Bacillati</taxon>
        <taxon>Actinomycetota</taxon>
        <taxon>Actinomycetes</taxon>
        <taxon>Micromonosporales</taxon>
        <taxon>Micromonosporaceae</taxon>
    </lineage>
</organism>
<name>A0ABQ5QUA2_9ACTN</name>
<reference evidence="3" key="1">
    <citation type="submission" date="2022-12" db="EMBL/GenBank/DDBJ databases">
        <title>New Phytohabitans aurantiacus sp. RD004123 nov., an actinomycete isolated from soil.</title>
        <authorList>
            <person name="Triningsih D.W."/>
            <person name="Harunari E."/>
            <person name="Igarashi Y."/>
        </authorList>
    </citation>
    <scope>NUCLEOTIDE SEQUENCE</scope>
    <source>
        <strain evidence="3">RD004123</strain>
    </source>
</reference>
<gene>
    <name evidence="3" type="ORF">Pa4123_21890</name>
</gene>
<dbReference type="PROSITE" id="PS50835">
    <property type="entry name" value="IG_LIKE"/>
    <property type="match status" value="1"/>
</dbReference>
<dbReference type="RefSeq" id="WP_281894264.1">
    <property type="nucleotide sequence ID" value="NZ_BSDI01000007.1"/>
</dbReference>
<protein>
    <recommendedName>
        <fullName evidence="2">Ig-like domain-containing protein</fullName>
    </recommendedName>
</protein>
<feature type="domain" description="Ig-like" evidence="2">
    <location>
        <begin position="91"/>
        <end position="142"/>
    </location>
</feature>
<evidence type="ECO:0000313" key="4">
    <source>
        <dbReference type="Proteomes" id="UP001144280"/>
    </source>
</evidence>
<dbReference type="InterPro" id="IPR007110">
    <property type="entry name" value="Ig-like_dom"/>
</dbReference>
<feature type="region of interest" description="Disordered" evidence="1">
    <location>
        <begin position="260"/>
        <end position="282"/>
    </location>
</feature>
<keyword evidence="4" id="KW-1185">Reference proteome</keyword>
<proteinExistence type="predicted"/>
<comment type="caution">
    <text evidence="3">The sequence shown here is derived from an EMBL/GenBank/DDBJ whole genome shotgun (WGS) entry which is preliminary data.</text>
</comment>
<sequence length="282" mass="31103">MNDILDPPGERDLPAGRQERIRARVLDSVQHPERHTARRLVLVAAVTAVAAGTVGAIRWNGDSDWGVSAMSMAMSASELSPNLRKAADQCLEWNRDQADSVQVTLDDVAVATQREYDSALLFLTDDGFYSCSVRKEPSMEVTGGSRSDIWSAPQREWLPGPIQRLGGTSSDVDGGDVTVIGRASARVDKLLLDYGDGHTTAARLQDGAFGLISDGTPVRPDARLVSYDRDGNEIDRRPLFNRQSDYEHCYVDPAGTVVYRKDRTETTDPDPRECQPADRWDR</sequence>
<evidence type="ECO:0000313" key="3">
    <source>
        <dbReference type="EMBL" id="GLH96915.1"/>
    </source>
</evidence>